<accession>A0A1G8CI61</accession>
<organism evidence="1 2">
    <name type="scientific">Chitinophaga filiformis</name>
    <name type="common">Myxococcus filiformis</name>
    <name type="synonym">Flexibacter filiformis</name>
    <dbReference type="NCBI Taxonomy" id="104663"/>
    <lineage>
        <taxon>Bacteria</taxon>
        <taxon>Pseudomonadati</taxon>
        <taxon>Bacteroidota</taxon>
        <taxon>Chitinophagia</taxon>
        <taxon>Chitinophagales</taxon>
        <taxon>Chitinophagaceae</taxon>
        <taxon>Chitinophaga</taxon>
    </lineage>
</organism>
<evidence type="ECO:0000313" key="1">
    <source>
        <dbReference type="EMBL" id="SDH45098.1"/>
    </source>
</evidence>
<protein>
    <submittedName>
        <fullName evidence="1">Uncharacterized protein</fullName>
    </submittedName>
</protein>
<gene>
    <name evidence="1" type="ORF">SAMN04488121_112151</name>
</gene>
<dbReference type="EMBL" id="FNBN01000012">
    <property type="protein sequence ID" value="SDH45098.1"/>
    <property type="molecule type" value="Genomic_DNA"/>
</dbReference>
<proteinExistence type="predicted"/>
<dbReference type="RefSeq" id="WP_089838203.1">
    <property type="nucleotide sequence ID" value="NZ_FNBN01000012.1"/>
</dbReference>
<dbReference type="OrthoDB" id="649431at2"/>
<dbReference type="AlphaFoldDB" id="A0A1G8CI61"/>
<name>A0A1G8CI61_CHIFI</name>
<sequence>MTKQEVELIIFKVSAEGQDAIHMKIYKNGTTCRYGVGGLPQLGISGMSFFNSSKFFDAIIAKVPDEVLESPSMYEEETPNGSLEYVIAFYGVSKNGDTGERAEWTKSTGIRLRLDRRTQFRHPMLSLADSLTMDATELTNEWYFDVVLNARYNVLSSTLPQETIITQPKTEAEIHQHFEWYINQMMTSSRKWSMANFGENKTYGREGRSYKGDVQQDDKSFAINFSPLNDSTAPADKKPWWKVW</sequence>
<evidence type="ECO:0000313" key="2">
    <source>
        <dbReference type="Proteomes" id="UP000199045"/>
    </source>
</evidence>
<dbReference type="Proteomes" id="UP000199045">
    <property type="component" value="Unassembled WGS sequence"/>
</dbReference>
<dbReference type="STRING" id="104663.SAMN04488121_112151"/>
<reference evidence="1 2" key="1">
    <citation type="submission" date="2016-10" db="EMBL/GenBank/DDBJ databases">
        <authorList>
            <person name="de Groot N.N."/>
        </authorList>
    </citation>
    <scope>NUCLEOTIDE SEQUENCE [LARGE SCALE GENOMIC DNA]</scope>
    <source>
        <strain evidence="1 2">DSM 527</strain>
    </source>
</reference>